<proteinExistence type="predicted"/>
<reference evidence="1 2" key="1">
    <citation type="submission" date="2018-07" db="EMBL/GenBank/DDBJ databases">
        <title>Genome sequence of Rhodococcus rhodnii ATCC 35071 from Rhodnius prolixus.</title>
        <authorList>
            <person name="Patel V."/>
            <person name="Vogel K.J."/>
        </authorList>
    </citation>
    <scope>NUCLEOTIDE SEQUENCE [LARGE SCALE GENOMIC DNA]</scope>
    <source>
        <strain evidence="1 2">ATCC 35071</strain>
    </source>
</reference>
<dbReference type="InterPro" id="IPR036388">
    <property type="entry name" value="WH-like_DNA-bd_sf"/>
</dbReference>
<dbReference type="Proteomes" id="UP000471120">
    <property type="component" value="Unassembled WGS sequence"/>
</dbReference>
<evidence type="ECO:0000313" key="1">
    <source>
        <dbReference type="EMBL" id="TXG92169.1"/>
    </source>
</evidence>
<dbReference type="SUPFAM" id="SSF46785">
    <property type="entry name" value="Winged helix' DNA-binding domain"/>
    <property type="match status" value="1"/>
</dbReference>
<protein>
    <submittedName>
        <fullName evidence="1">PadR family transcriptional regulator</fullName>
    </submittedName>
</protein>
<accession>A0A6P2CHD3</accession>
<gene>
    <name evidence="1" type="ORF">DW322_20840</name>
</gene>
<dbReference type="InterPro" id="IPR036390">
    <property type="entry name" value="WH_DNA-bd_sf"/>
</dbReference>
<sequence>MGESDDHDTRDGDAVPSYPPLPVTSWAVLGMLAFGEELSGNDLKKWADWSIGFFYWSPSVSQVYGELKKLESMGLVASRTISETGVRGRRVYAATSEGMDAVRAWVRDAPVEIPVLKHGVMLRIWLGHLSDPEHLKSLVRAHIENMEQLRARAALHADHSTREPGWAFPRMSLRWALRYFEAEIELSRALFDEIDEAAEQFAAARVDGTGLLAPQVPGSWRTVEDVVSGLTRG</sequence>
<name>A0A6P2CHD3_9NOCA</name>
<dbReference type="PANTHER" id="PTHR43252:SF2">
    <property type="entry name" value="TRANSCRIPTION REGULATOR, PADR-LIKE FAMILY"/>
    <property type="match status" value="1"/>
</dbReference>
<dbReference type="RefSeq" id="WP_010838163.1">
    <property type="nucleotide sequence ID" value="NZ_QRCM01000001.1"/>
</dbReference>
<organism evidence="1 2">
    <name type="scientific">Rhodococcus rhodnii</name>
    <dbReference type="NCBI Taxonomy" id="38312"/>
    <lineage>
        <taxon>Bacteria</taxon>
        <taxon>Bacillati</taxon>
        <taxon>Actinomycetota</taxon>
        <taxon>Actinomycetes</taxon>
        <taxon>Mycobacteriales</taxon>
        <taxon>Nocardiaceae</taxon>
        <taxon>Rhodococcus</taxon>
    </lineage>
</organism>
<dbReference type="Gene3D" id="1.10.10.10">
    <property type="entry name" value="Winged helix-like DNA-binding domain superfamily/Winged helix DNA-binding domain"/>
    <property type="match status" value="1"/>
</dbReference>
<evidence type="ECO:0000313" key="2">
    <source>
        <dbReference type="Proteomes" id="UP000471120"/>
    </source>
</evidence>
<dbReference type="AlphaFoldDB" id="A0A6P2CHD3"/>
<comment type="caution">
    <text evidence="1">The sequence shown here is derived from an EMBL/GenBank/DDBJ whole genome shotgun (WGS) entry which is preliminary data.</text>
</comment>
<dbReference type="EMBL" id="QRCM01000001">
    <property type="protein sequence ID" value="TXG92169.1"/>
    <property type="molecule type" value="Genomic_DNA"/>
</dbReference>
<dbReference type="PANTHER" id="PTHR43252">
    <property type="entry name" value="TRANSCRIPTIONAL REGULATOR YQJI"/>
    <property type="match status" value="1"/>
</dbReference>